<protein>
    <submittedName>
        <fullName evidence="2">Toxin ParE1/3/4</fullName>
    </submittedName>
</protein>
<name>A0A1H8KAE6_9PROT</name>
<sequence length="51" mass="6174">MPSVESDTHIHIRPGYRRYNIGRHMIYFRITPYNITIIRILHARMDASRHP</sequence>
<evidence type="ECO:0000256" key="1">
    <source>
        <dbReference type="ARBA" id="ARBA00022649"/>
    </source>
</evidence>
<dbReference type="InterPro" id="IPR007712">
    <property type="entry name" value="RelE/ParE_toxin"/>
</dbReference>
<dbReference type="Pfam" id="PF05016">
    <property type="entry name" value="ParE_toxin"/>
    <property type="match status" value="1"/>
</dbReference>
<evidence type="ECO:0000313" key="3">
    <source>
        <dbReference type="Proteomes" id="UP000183898"/>
    </source>
</evidence>
<evidence type="ECO:0000313" key="2">
    <source>
        <dbReference type="EMBL" id="SEN89923.1"/>
    </source>
</evidence>
<dbReference type="Proteomes" id="UP000183898">
    <property type="component" value="Unassembled WGS sequence"/>
</dbReference>
<accession>A0A1H8KAE6</accession>
<dbReference type="RefSeq" id="WP_081353878.1">
    <property type="nucleotide sequence ID" value="NZ_FOCT01000008.1"/>
</dbReference>
<gene>
    <name evidence="2" type="ORF">SAMN05216404_10880</name>
</gene>
<organism evidence="2 3">
    <name type="scientific">Nitrosospira multiformis</name>
    <dbReference type="NCBI Taxonomy" id="1231"/>
    <lineage>
        <taxon>Bacteria</taxon>
        <taxon>Pseudomonadati</taxon>
        <taxon>Pseudomonadota</taxon>
        <taxon>Betaproteobacteria</taxon>
        <taxon>Nitrosomonadales</taxon>
        <taxon>Nitrosomonadaceae</taxon>
        <taxon>Nitrosospira</taxon>
    </lineage>
</organism>
<dbReference type="Gene3D" id="3.30.2310.20">
    <property type="entry name" value="RelE-like"/>
    <property type="match status" value="1"/>
</dbReference>
<dbReference type="AlphaFoldDB" id="A0A1H8KAE6"/>
<dbReference type="InterPro" id="IPR035093">
    <property type="entry name" value="RelE/ParE_toxin_dom_sf"/>
</dbReference>
<dbReference type="EMBL" id="FOCT01000008">
    <property type="protein sequence ID" value="SEN89923.1"/>
    <property type="molecule type" value="Genomic_DNA"/>
</dbReference>
<keyword evidence="1" id="KW-1277">Toxin-antitoxin system</keyword>
<proteinExistence type="predicted"/>
<reference evidence="2 3" key="1">
    <citation type="submission" date="2016-10" db="EMBL/GenBank/DDBJ databases">
        <authorList>
            <person name="de Groot N.N."/>
        </authorList>
    </citation>
    <scope>NUCLEOTIDE SEQUENCE [LARGE SCALE GENOMIC DNA]</scope>
    <source>
        <strain evidence="2 3">Nl18</strain>
    </source>
</reference>